<reference evidence="1" key="1">
    <citation type="submission" date="2018-05" db="EMBL/GenBank/DDBJ databases">
        <title>Draft genome of Mucuna pruriens seed.</title>
        <authorList>
            <person name="Nnadi N.E."/>
            <person name="Vos R."/>
            <person name="Hasami M.H."/>
            <person name="Devisetty U.K."/>
            <person name="Aguiy J.C."/>
        </authorList>
    </citation>
    <scope>NUCLEOTIDE SEQUENCE [LARGE SCALE GENOMIC DNA]</scope>
    <source>
        <strain evidence="1">JCA_2017</strain>
    </source>
</reference>
<evidence type="ECO:0008006" key="3">
    <source>
        <dbReference type="Google" id="ProtNLM"/>
    </source>
</evidence>
<proteinExistence type="predicted"/>
<evidence type="ECO:0000313" key="1">
    <source>
        <dbReference type="EMBL" id="RDX65877.1"/>
    </source>
</evidence>
<evidence type="ECO:0000313" key="2">
    <source>
        <dbReference type="Proteomes" id="UP000257109"/>
    </source>
</evidence>
<sequence>MEKLLVQQSKTPLDFNAIGISFRTKPKFIYGIRGGISFILRFRNLAIPCVDYIVMLLRTFCGNNVVVFHTKNNKTFSGSKYLELKYLTIKDLVRNSTVMVEHVEIGIMLIDHLTKGLKLVVFERHETM</sequence>
<dbReference type="Proteomes" id="UP000257109">
    <property type="component" value="Unassembled WGS sequence"/>
</dbReference>
<accession>A0A371EIJ2</accession>
<comment type="caution">
    <text evidence="1">The sequence shown here is derived from an EMBL/GenBank/DDBJ whole genome shotgun (WGS) entry which is preliminary data.</text>
</comment>
<name>A0A371EIJ2_MUCPR</name>
<feature type="non-terminal residue" evidence="1">
    <location>
        <position position="1"/>
    </location>
</feature>
<gene>
    <name evidence="1" type="ORF">CR513_55422</name>
</gene>
<organism evidence="1 2">
    <name type="scientific">Mucuna pruriens</name>
    <name type="common">Velvet bean</name>
    <name type="synonym">Dolichos pruriens</name>
    <dbReference type="NCBI Taxonomy" id="157652"/>
    <lineage>
        <taxon>Eukaryota</taxon>
        <taxon>Viridiplantae</taxon>
        <taxon>Streptophyta</taxon>
        <taxon>Embryophyta</taxon>
        <taxon>Tracheophyta</taxon>
        <taxon>Spermatophyta</taxon>
        <taxon>Magnoliopsida</taxon>
        <taxon>eudicotyledons</taxon>
        <taxon>Gunneridae</taxon>
        <taxon>Pentapetalae</taxon>
        <taxon>rosids</taxon>
        <taxon>fabids</taxon>
        <taxon>Fabales</taxon>
        <taxon>Fabaceae</taxon>
        <taxon>Papilionoideae</taxon>
        <taxon>50 kb inversion clade</taxon>
        <taxon>NPAAA clade</taxon>
        <taxon>indigoferoid/millettioid clade</taxon>
        <taxon>Phaseoleae</taxon>
        <taxon>Mucuna</taxon>
    </lineage>
</organism>
<dbReference type="OrthoDB" id="3344688at2759"/>
<dbReference type="EMBL" id="QJKJ01013695">
    <property type="protein sequence ID" value="RDX65877.1"/>
    <property type="molecule type" value="Genomic_DNA"/>
</dbReference>
<dbReference type="AlphaFoldDB" id="A0A371EIJ2"/>
<protein>
    <recommendedName>
        <fullName evidence="3">Copia protein</fullName>
    </recommendedName>
</protein>
<keyword evidence="2" id="KW-1185">Reference proteome</keyword>